<keyword evidence="2" id="KW-0472">Membrane</keyword>
<feature type="compositionally biased region" description="Pro residues" evidence="1">
    <location>
        <begin position="52"/>
        <end position="61"/>
    </location>
</feature>
<name>A0A9W6GD03_9ACTN</name>
<evidence type="ECO:0000256" key="2">
    <source>
        <dbReference type="SAM" id="Phobius"/>
    </source>
</evidence>
<reference evidence="3" key="1">
    <citation type="submission" date="2022-12" db="EMBL/GenBank/DDBJ databases">
        <title>Reference genome sequencing for broad-spectrum identification of bacterial and archaeal isolates by mass spectrometry.</title>
        <authorList>
            <person name="Sekiguchi Y."/>
            <person name="Tourlousse D.M."/>
        </authorList>
    </citation>
    <scope>NUCLEOTIDE SEQUENCE</scope>
    <source>
        <strain evidence="3">LLR39Z86</strain>
    </source>
</reference>
<dbReference type="AlphaFoldDB" id="A0A9W6GD03"/>
<gene>
    <name evidence="3" type="ORF">GALLR39Z86_45010</name>
</gene>
<evidence type="ECO:0000256" key="1">
    <source>
        <dbReference type="SAM" id="MobiDB-lite"/>
    </source>
</evidence>
<protein>
    <submittedName>
        <fullName evidence="3">Uncharacterized protein</fullName>
    </submittedName>
</protein>
<feature type="transmembrane region" description="Helical" evidence="2">
    <location>
        <begin position="192"/>
        <end position="213"/>
    </location>
</feature>
<keyword evidence="2" id="KW-0812">Transmembrane</keyword>
<proteinExistence type="predicted"/>
<evidence type="ECO:0000313" key="3">
    <source>
        <dbReference type="EMBL" id="GLI44651.1"/>
    </source>
</evidence>
<evidence type="ECO:0000313" key="4">
    <source>
        <dbReference type="Proteomes" id="UP001144313"/>
    </source>
</evidence>
<keyword evidence="4" id="KW-1185">Reference proteome</keyword>
<organism evidence="3 4">
    <name type="scientific">Glycomyces algeriensis</name>
    <dbReference type="NCBI Taxonomy" id="256037"/>
    <lineage>
        <taxon>Bacteria</taxon>
        <taxon>Bacillati</taxon>
        <taxon>Actinomycetota</taxon>
        <taxon>Actinomycetes</taxon>
        <taxon>Glycomycetales</taxon>
        <taxon>Glycomycetaceae</taxon>
        <taxon>Glycomyces</taxon>
    </lineage>
</organism>
<dbReference type="EMBL" id="BSDT01000001">
    <property type="protein sequence ID" value="GLI44651.1"/>
    <property type="molecule type" value="Genomic_DNA"/>
</dbReference>
<accession>A0A9W6GD03</accession>
<sequence length="642" mass="69259">MSAPQDVPPARLHGDPPTLALHRPGDTLPPTTPPSASPQAPNGTPGTLRSPDGPPHPPPPLTAAGARVNPLPPTGPLKRKNAATLHLCAAAYLDRRFRDRVIDHVYRRPDRAVAPNPGTDAVPILRHVLRSRAIDAAQQTVLAGLLLVLVFTSEYSKLELVIVLLLWAFVGQLVAVGTASSHPLRSARQGRAVRRLVIGVVVTAAVVGAWFYLARAFPEQVGFEVGFEEYRSQGMLHEAGYACVGFGELYDPLFVDCAGYGSEFGFVPGFTGAVVWSAVLGALSALFGALRGRLLATIPAELEPMRPANRRVHYIGESQRSTVVVYQAGRQPFAGSGPTLETWNFAMALRPAAGPAGGEAAMSIDPLSLNAHIRDRLNRLAADSSSARRLPSLAVSDHLYVSDRELADLARYPYELVRSGYPFQTVEQFQQDPTTPVRHHLRCEAASWDGELVTSVFVHFALEGESLYLEFTGCVLSPTRREYQVFGYRARSKRAMTLLGLARGAAVMPVALLRSPIDTIRNLVQAVEAIVRNSGRRKPKAGDNGAFYGIRELGAGAFEQNHFQGRDAVKYMKILERQILDALTEYLRERNVDTSELEERVTAIVNNGVVNYGELNAGAIGKGANANVGSIGRGARGTASGG</sequence>
<dbReference type="Proteomes" id="UP001144313">
    <property type="component" value="Unassembled WGS sequence"/>
</dbReference>
<comment type="caution">
    <text evidence="3">The sequence shown here is derived from an EMBL/GenBank/DDBJ whole genome shotgun (WGS) entry which is preliminary data.</text>
</comment>
<feature type="transmembrane region" description="Helical" evidence="2">
    <location>
        <begin position="270"/>
        <end position="290"/>
    </location>
</feature>
<feature type="transmembrane region" description="Helical" evidence="2">
    <location>
        <begin position="158"/>
        <end position="180"/>
    </location>
</feature>
<keyword evidence="2" id="KW-1133">Transmembrane helix</keyword>
<feature type="transmembrane region" description="Helical" evidence="2">
    <location>
        <begin position="133"/>
        <end position="152"/>
    </location>
</feature>
<dbReference type="RefSeq" id="WP_270117983.1">
    <property type="nucleotide sequence ID" value="NZ_BAAAOL010000001.1"/>
</dbReference>
<feature type="region of interest" description="Disordered" evidence="1">
    <location>
        <begin position="1"/>
        <end position="79"/>
    </location>
</feature>